<feature type="compositionally biased region" description="Basic and acidic residues" evidence="7">
    <location>
        <begin position="137"/>
        <end position="150"/>
    </location>
</feature>
<dbReference type="SUPFAM" id="SSF53807">
    <property type="entry name" value="Helical backbone' metal receptor"/>
    <property type="match status" value="1"/>
</dbReference>
<dbReference type="OrthoDB" id="9793396at2"/>
<reference evidence="9" key="1">
    <citation type="submission" date="2015-09" db="EMBL/GenBank/DDBJ databases">
        <title>Draft Genome Sequences of Two Novel Amoeba-resistant Intranuclear Bacteria, Candidatus Berkiella cookevillensis and Candidatus Berkiella aquae.</title>
        <authorList>
            <person name="Mehari Y.T."/>
            <person name="Arivett B.A."/>
            <person name="Farone A.L."/>
            <person name="Gunderson J.H."/>
            <person name="Farone M.B."/>
        </authorList>
    </citation>
    <scope>NUCLEOTIDE SEQUENCE [LARGE SCALE GENOMIC DNA]</scope>
    <source>
        <strain evidence="9">CC99</strain>
    </source>
</reference>
<dbReference type="PATRIC" id="fig|1590042.3.peg.494"/>
<sequence length="325" mass="37085">MRTTKKLLILLSILLCLPLNIANATAPKIVVSIKPIHSITTHITEGITEPTLLLPDGASPHTFLLKPSHRKLIQEADLLIWVGENCETHLEKIIAQNKSKALTLMSYPTLKILTLRKDRDFSLIHNPIPQPKHRHEHEHEHAHEHHDHSHASNEDAHIWLSVENAKLITTAILERLIQLDPAHEKEYRHNAEQYQKQLDTLKETLAQRFAQTKPAPFLVFHDAYQYFETEFGISSIGSILINPHVPLTARALSHIQSLIEKYHVHCIYYEPEYSYQALKPILSKQGLQLLELDHLGVRQAKGLGCYEKMMLALSTQLIACKNSHS</sequence>
<protein>
    <recommendedName>
        <fullName evidence="2">High-affinity zinc uptake system protein ZnuA</fullName>
    </recommendedName>
</protein>
<feature type="chain" id="PRO_5043129638" description="High-affinity zinc uptake system protein ZnuA" evidence="8">
    <location>
        <begin position="22"/>
        <end position="325"/>
    </location>
</feature>
<name>A0A0Q9YIG8_9GAMM</name>
<dbReference type="GO" id="GO:0006829">
    <property type="term" value="P:zinc ion transport"/>
    <property type="evidence" value="ECO:0007669"/>
    <property type="project" value="UniProtKB-KW"/>
</dbReference>
<dbReference type="STRING" id="437022.CC99x_00477"/>
<evidence type="ECO:0000256" key="4">
    <source>
        <dbReference type="ARBA" id="ARBA00022729"/>
    </source>
</evidence>
<keyword evidence="5" id="KW-0406">Ion transport</keyword>
<dbReference type="Gene3D" id="3.40.50.1980">
    <property type="entry name" value="Nitrogenase molybdenum iron protein domain"/>
    <property type="match status" value="2"/>
</dbReference>
<comment type="caution">
    <text evidence="9">The sequence shown here is derived from an EMBL/GenBank/DDBJ whole genome shotgun (WGS) entry which is preliminary data.</text>
</comment>
<dbReference type="InterPro" id="IPR050492">
    <property type="entry name" value="Bact_metal-bind_prot9"/>
</dbReference>
<keyword evidence="3" id="KW-0813">Transport</keyword>
<evidence type="ECO:0000256" key="8">
    <source>
        <dbReference type="SAM" id="SignalP"/>
    </source>
</evidence>
<feature type="region of interest" description="Disordered" evidence="7">
    <location>
        <begin position="130"/>
        <end position="150"/>
    </location>
</feature>
<dbReference type="EMBL" id="LKHV01000002">
    <property type="protein sequence ID" value="KRG19465.1"/>
    <property type="molecule type" value="Genomic_DNA"/>
</dbReference>
<keyword evidence="6" id="KW-0175">Coiled coil</keyword>
<dbReference type="AlphaFoldDB" id="A0A0Q9YIG8"/>
<reference evidence="10" key="2">
    <citation type="journal article" date="2016" name="Genome Announc.">
        <title>Draft Genome Sequences of Two Novel Amoeba-Resistant Intranuclear Bacteria, 'Candidatus Berkiella cookevillensis' and 'Candidatus Berkiella aquae'.</title>
        <authorList>
            <person name="Mehari Y.T."/>
            <person name="Arivett B.A."/>
            <person name="Farone A.L."/>
            <person name="Gunderson J.H."/>
            <person name="Farone M.B."/>
        </authorList>
    </citation>
    <scope>NUCLEOTIDE SEQUENCE</scope>
    <source>
        <strain evidence="10">CC99</strain>
    </source>
</reference>
<comment type="similarity">
    <text evidence="1">Belongs to the bacterial solute-binding protein 9 family.</text>
</comment>
<keyword evidence="4 8" id="KW-0732">Signal</keyword>
<dbReference type="RefSeq" id="WP_057623285.1">
    <property type="nucleotide sequence ID" value="NZ_LKHV02000001.1"/>
</dbReference>
<dbReference type="Proteomes" id="UP000051494">
    <property type="component" value="Unassembled WGS sequence"/>
</dbReference>
<reference evidence="10" key="3">
    <citation type="submission" date="2021-06" db="EMBL/GenBank/DDBJ databases">
        <title>Genomic Description and Analysis of Intracellular Bacteria, Candidatus Berkiella cookevillensis and Candidatus Berkiella aquae.</title>
        <authorList>
            <person name="Kidane D.T."/>
            <person name="Mehari Y.T."/>
            <person name="Rice F.C."/>
            <person name="Arivett B.A."/>
            <person name="Farone A.L."/>
            <person name="Berk S.G."/>
            <person name="Farone M.B."/>
        </authorList>
    </citation>
    <scope>NUCLEOTIDE SEQUENCE</scope>
    <source>
        <strain evidence="10">CC99</strain>
    </source>
</reference>
<dbReference type="Pfam" id="PF01297">
    <property type="entry name" value="ZnuA"/>
    <property type="match status" value="1"/>
</dbReference>
<evidence type="ECO:0000256" key="7">
    <source>
        <dbReference type="SAM" id="MobiDB-lite"/>
    </source>
</evidence>
<evidence type="ECO:0000256" key="3">
    <source>
        <dbReference type="ARBA" id="ARBA00022448"/>
    </source>
</evidence>
<proteinExistence type="inferred from homology"/>
<organism evidence="9">
    <name type="scientific">Candidatus Berkiella cookevillensis</name>
    <dbReference type="NCBI Taxonomy" id="437022"/>
    <lineage>
        <taxon>Bacteria</taxon>
        <taxon>Pseudomonadati</taxon>
        <taxon>Pseudomonadota</taxon>
        <taxon>Gammaproteobacteria</taxon>
        <taxon>Candidatus Berkiellales</taxon>
        <taxon>Candidatus Berkiellaceae</taxon>
        <taxon>Candidatus Berkiella</taxon>
    </lineage>
</organism>
<dbReference type="GO" id="GO:0046872">
    <property type="term" value="F:metal ion binding"/>
    <property type="evidence" value="ECO:0007669"/>
    <property type="project" value="InterPro"/>
</dbReference>
<evidence type="ECO:0000256" key="6">
    <source>
        <dbReference type="SAM" id="Coils"/>
    </source>
</evidence>
<evidence type="ECO:0000313" key="9">
    <source>
        <dbReference type="EMBL" id="KRG19465.1"/>
    </source>
</evidence>
<evidence type="ECO:0000256" key="1">
    <source>
        <dbReference type="ARBA" id="ARBA00011028"/>
    </source>
</evidence>
<evidence type="ECO:0000313" key="11">
    <source>
        <dbReference type="Proteomes" id="UP000051494"/>
    </source>
</evidence>
<feature type="coiled-coil region" evidence="6">
    <location>
        <begin position="184"/>
        <end position="211"/>
    </location>
</feature>
<keyword evidence="11" id="KW-1185">Reference proteome</keyword>
<feature type="signal peptide" evidence="8">
    <location>
        <begin position="1"/>
        <end position="21"/>
    </location>
</feature>
<keyword evidence="5" id="KW-0862">Zinc</keyword>
<gene>
    <name evidence="9" type="primary">znuA</name>
    <name evidence="10" type="ORF">CC99x_000940</name>
    <name evidence="9" type="ORF">CC99x_00477</name>
</gene>
<dbReference type="PANTHER" id="PTHR42953">
    <property type="entry name" value="HIGH-AFFINITY ZINC UPTAKE SYSTEM PROTEIN ZNUA-RELATED"/>
    <property type="match status" value="1"/>
</dbReference>
<dbReference type="InterPro" id="IPR006127">
    <property type="entry name" value="ZnuA-like"/>
</dbReference>
<dbReference type="PANTHER" id="PTHR42953:SF3">
    <property type="entry name" value="HIGH-AFFINITY ZINC UPTAKE SYSTEM PROTEIN ZNUA"/>
    <property type="match status" value="1"/>
</dbReference>
<keyword evidence="5" id="KW-0864">Zinc transport</keyword>
<accession>A0A0Q9YIG8</accession>
<evidence type="ECO:0000256" key="2">
    <source>
        <dbReference type="ARBA" id="ARBA00015915"/>
    </source>
</evidence>
<evidence type="ECO:0000256" key="5">
    <source>
        <dbReference type="ARBA" id="ARBA00022906"/>
    </source>
</evidence>
<dbReference type="EMBL" id="LKHV02000001">
    <property type="protein sequence ID" value="MCS5707461.1"/>
    <property type="molecule type" value="Genomic_DNA"/>
</dbReference>
<evidence type="ECO:0000313" key="10">
    <source>
        <dbReference type="EMBL" id="MCS5707461.1"/>
    </source>
</evidence>